<sequence length="424" mass="44478">MWCYVTYRPPGVTVNPLAPFIRVARGAVAVPVATALALSVLAAPAFADDPPAGSVPPDQDPFYAAPADIASYDPGEIVRTRKITPKLNDLDTRADVWQISYRTNDSHLQPQLTVTSLLVPKKAWTGSGPRPVVSVQAPEDSTGTQCAPSYGISSGNVIAGLTVKLSDPMLDKGWAVAMPDFEGPKSVFMAGPQAAHAVLDGIRAVKDFHDAGIGPDNPWTLNGYSGGAQATGWAAQTQPSYAPDVELKGVAMGGTPADPAAVARSLDGGPFSGFEAAATASLDTEFPEAGIKGLLNEKGAAAIQEARGKCVDELLTKFAFKKLADYSTVPDPLSVPSVAAVLKKNTMGSAAPAAPVYNYHANTDEIVPVKQADQLVRDWCAKGATVHTVRAWIGEHALEAVFRNGDVMKFLADRYAGKPAKNTC</sequence>
<evidence type="ECO:0000313" key="3">
    <source>
        <dbReference type="Proteomes" id="UP001501842"/>
    </source>
</evidence>
<dbReference type="PANTHER" id="PTHR34853">
    <property type="match status" value="1"/>
</dbReference>
<dbReference type="InterPro" id="IPR005152">
    <property type="entry name" value="Lipase_secreted"/>
</dbReference>
<feature type="chain" id="PRO_5047201001" evidence="1">
    <location>
        <begin position="48"/>
        <end position="424"/>
    </location>
</feature>
<dbReference type="Gene3D" id="1.10.260.130">
    <property type="match status" value="1"/>
</dbReference>
<evidence type="ECO:0000256" key="1">
    <source>
        <dbReference type="SAM" id="SignalP"/>
    </source>
</evidence>
<dbReference type="Pfam" id="PF03583">
    <property type="entry name" value="LIP"/>
    <property type="match status" value="1"/>
</dbReference>
<feature type="signal peptide" evidence="1">
    <location>
        <begin position="1"/>
        <end position="47"/>
    </location>
</feature>
<organism evidence="2 3">
    <name type="scientific">Actinocorallia aurantiaca</name>
    <dbReference type="NCBI Taxonomy" id="46204"/>
    <lineage>
        <taxon>Bacteria</taxon>
        <taxon>Bacillati</taxon>
        <taxon>Actinomycetota</taxon>
        <taxon>Actinomycetes</taxon>
        <taxon>Streptosporangiales</taxon>
        <taxon>Thermomonosporaceae</taxon>
        <taxon>Actinocorallia</taxon>
    </lineage>
</organism>
<name>A0ABN3UUQ4_9ACTN</name>
<dbReference type="Proteomes" id="UP001501842">
    <property type="component" value="Unassembled WGS sequence"/>
</dbReference>
<comment type="caution">
    <text evidence="2">The sequence shown here is derived from an EMBL/GenBank/DDBJ whole genome shotgun (WGS) entry which is preliminary data.</text>
</comment>
<evidence type="ECO:0000313" key="2">
    <source>
        <dbReference type="EMBL" id="GAA2738422.1"/>
    </source>
</evidence>
<keyword evidence="3" id="KW-1185">Reference proteome</keyword>
<dbReference type="PIRSF" id="PIRSF029171">
    <property type="entry name" value="Esterase_LipA"/>
    <property type="match status" value="1"/>
</dbReference>
<dbReference type="Gene3D" id="3.40.50.1820">
    <property type="entry name" value="alpha/beta hydrolase"/>
    <property type="match status" value="1"/>
</dbReference>
<proteinExistence type="predicted"/>
<dbReference type="InterPro" id="IPR029058">
    <property type="entry name" value="AB_hydrolase_fold"/>
</dbReference>
<protein>
    <submittedName>
        <fullName evidence="2">Lipase family protein</fullName>
    </submittedName>
</protein>
<dbReference type="PANTHER" id="PTHR34853:SF1">
    <property type="entry name" value="LIPASE 5"/>
    <property type="match status" value="1"/>
</dbReference>
<dbReference type="EMBL" id="BAAATZ010000037">
    <property type="protein sequence ID" value="GAA2738422.1"/>
    <property type="molecule type" value="Genomic_DNA"/>
</dbReference>
<gene>
    <name evidence="2" type="ORF">GCM10010439_72400</name>
</gene>
<keyword evidence="1" id="KW-0732">Signal</keyword>
<dbReference type="SUPFAM" id="SSF53474">
    <property type="entry name" value="alpha/beta-Hydrolases"/>
    <property type="match status" value="1"/>
</dbReference>
<accession>A0ABN3UUQ4</accession>
<reference evidence="2 3" key="1">
    <citation type="journal article" date="2019" name="Int. J. Syst. Evol. Microbiol.">
        <title>The Global Catalogue of Microorganisms (GCM) 10K type strain sequencing project: providing services to taxonomists for standard genome sequencing and annotation.</title>
        <authorList>
            <consortium name="The Broad Institute Genomics Platform"/>
            <consortium name="The Broad Institute Genome Sequencing Center for Infectious Disease"/>
            <person name="Wu L."/>
            <person name="Ma J."/>
        </authorList>
    </citation>
    <scope>NUCLEOTIDE SEQUENCE [LARGE SCALE GENOMIC DNA]</scope>
    <source>
        <strain evidence="2 3">JCM 8201</strain>
    </source>
</reference>